<dbReference type="EMBL" id="CARXXK010000003">
    <property type="protein sequence ID" value="CAI6363655.1"/>
    <property type="molecule type" value="Genomic_DNA"/>
</dbReference>
<dbReference type="AlphaFoldDB" id="A0AAV0X5S0"/>
<accession>A0AAV0X5S0</accession>
<dbReference type="Proteomes" id="UP001160148">
    <property type="component" value="Unassembled WGS sequence"/>
</dbReference>
<name>A0AAV0X5S0_9HEMI</name>
<evidence type="ECO:0000313" key="2">
    <source>
        <dbReference type="Proteomes" id="UP001160148"/>
    </source>
</evidence>
<comment type="caution">
    <text evidence="1">The sequence shown here is derived from an EMBL/GenBank/DDBJ whole genome shotgun (WGS) entry which is preliminary data.</text>
</comment>
<gene>
    <name evidence="1" type="ORF">MEUPH1_LOCUS18569</name>
</gene>
<sequence length="140" mass="15729">MKTLFGVCDDDCTKETNNNIEKLKPSNENMLHILKSQTTVVKSVVQGIGNTSTEMNTLYEELVNKQGEIYKKLKTAENHTYTIETMMLSDRIHNIFTALITQFSYETTTISAIITAARTGILHPSLVTSRELAKQLTQSN</sequence>
<evidence type="ECO:0000313" key="1">
    <source>
        <dbReference type="EMBL" id="CAI6363655.1"/>
    </source>
</evidence>
<organism evidence="1 2">
    <name type="scientific">Macrosiphum euphorbiae</name>
    <name type="common">potato aphid</name>
    <dbReference type="NCBI Taxonomy" id="13131"/>
    <lineage>
        <taxon>Eukaryota</taxon>
        <taxon>Metazoa</taxon>
        <taxon>Ecdysozoa</taxon>
        <taxon>Arthropoda</taxon>
        <taxon>Hexapoda</taxon>
        <taxon>Insecta</taxon>
        <taxon>Pterygota</taxon>
        <taxon>Neoptera</taxon>
        <taxon>Paraneoptera</taxon>
        <taxon>Hemiptera</taxon>
        <taxon>Sternorrhyncha</taxon>
        <taxon>Aphidomorpha</taxon>
        <taxon>Aphidoidea</taxon>
        <taxon>Aphididae</taxon>
        <taxon>Macrosiphini</taxon>
        <taxon>Macrosiphum</taxon>
    </lineage>
</organism>
<keyword evidence="2" id="KW-1185">Reference proteome</keyword>
<proteinExistence type="predicted"/>
<protein>
    <submittedName>
        <fullName evidence="1">Uncharacterized protein</fullName>
    </submittedName>
</protein>
<reference evidence="1 2" key="1">
    <citation type="submission" date="2023-01" db="EMBL/GenBank/DDBJ databases">
        <authorList>
            <person name="Whitehead M."/>
        </authorList>
    </citation>
    <scope>NUCLEOTIDE SEQUENCE [LARGE SCALE GENOMIC DNA]</scope>
</reference>